<dbReference type="AlphaFoldDB" id="A0A1N7K656"/>
<dbReference type="RefSeq" id="WP_076390148.1">
    <property type="nucleotide sequence ID" value="NZ_AP029022.1"/>
</dbReference>
<keyword evidence="1" id="KW-1133">Transmembrane helix</keyword>
<protein>
    <submittedName>
        <fullName evidence="3">Uncharacterized protein</fullName>
    </submittedName>
</protein>
<evidence type="ECO:0000313" key="2">
    <source>
        <dbReference type="EMBL" id="BEV03216.1"/>
    </source>
</evidence>
<organism evidence="3 4">
    <name type="scientific">Chryseobacterium gambrini</name>
    <dbReference type="NCBI Taxonomy" id="373672"/>
    <lineage>
        <taxon>Bacteria</taxon>
        <taxon>Pseudomonadati</taxon>
        <taxon>Bacteroidota</taxon>
        <taxon>Flavobacteriia</taxon>
        <taxon>Flavobacteriales</taxon>
        <taxon>Weeksellaceae</taxon>
        <taxon>Chryseobacterium group</taxon>
        <taxon>Chryseobacterium</taxon>
    </lineage>
</organism>
<keyword evidence="1" id="KW-0812">Transmembrane</keyword>
<sequence length="93" mass="10220">MTALKITSCLSVAAAFIIIYSLINEMQDGASFSEIAFLPFLILIAVLANAVMAVLFLAGKIKLIKEFLIIQIFILMLTGFIIFQILFNSTISD</sequence>
<dbReference type="EMBL" id="FTOV01000001">
    <property type="protein sequence ID" value="SIS57030.1"/>
    <property type="molecule type" value="Genomic_DNA"/>
</dbReference>
<dbReference type="Proteomes" id="UP000185781">
    <property type="component" value="Unassembled WGS sequence"/>
</dbReference>
<evidence type="ECO:0000313" key="4">
    <source>
        <dbReference type="Proteomes" id="UP000185781"/>
    </source>
</evidence>
<dbReference type="Proteomes" id="UP001380186">
    <property type="component" value="Chromosome"/>
</dbReference>
<feature type="transmembrane region" description="Helical" evidence="1">
    <location>
        <begin position="67"/>
        <end position="87"/>
    </location>
</feature>
<reference evidence="2" key="3">
    <citation type="submission" date="2023-12" db="EMBL/GenBank/DDBJ databases">
        <title>Complete genome sequences of six duckweed-associated bacterial strains for studying community assembly in synthetic plant microbiome.</title>
        <authorList>
            <person name="Ishizawa H."/>
            <person name="Tada M."/>
            <person name="Tashiro Y."/>
            <person name="Kuroda M."/>
            <person name="Inoue D."/>
            <person name="Dohra H."/>
            <person name="Futamata H."/>
            <person name="Ike M."/>
        </authorList>
    </citation>
    <scope>NUCLEOTIDE SEQUENCE</scope>
    <source>
        <strain evidence="2">DW100</strain>
    </source>
</reference>
<keyword evidence="5" id="KW-1185">Reference proteome</keyword>
<keyword evidence="1" id="KW-0472">Membrane</keyword>
<proteinExistence type="predicted"/>
<reference evidence="3 4" key="1">
    <citation type="submission" date="2017-01" db="EMBL/GenBank/DDBJ databases">
        <authorList>
            <person name="Mah S.A."/>
            <person name="Swanson W.J."/>
            <person name="Moy G.W."/>
            <person name="Vacquier V.D."/>
        </authorList>
    </citation>
    <scope>NUCLEOTIDE SEQUENCE [LARGE SCALE GENOMIC DNA]</scope>
    <source>
        <strain evidence="3 4">DSM 18014</strain>
    </source>
</reference>
<evidence type="ECO:0000313" key="5">
    <source>
        <dbReference type="Proteomes" id="UP001380186"/>
    </source>
</evidence>
<accession>A0A1N7K656</accession>
<evidence type="ECO:0000313" key="3">
    <source>
        <dbReference type="EMBL" id="SIS57030.1"/>
    </source>
</evidence>
<feature type="transmembrane region" description="Helical" evidence="1">
    <location>
        <begin position="7"/>
        <end position="23"/>
    </location>
</feature>
<name>A0A1N7K656_9FLAO</name>
<evidence type="ECO:0000256" key="1">
    <source>
        <dbReference type="SAM" id="Phobius"/>
    </source>
</evidence>
<dbReference type="STRING" id="373672.SAMN05421785_101293"/>
<dbReference type="EMBL" id="AP029022">
    <property type="protein sequence ID" value="BEV03216.1"/>
    <property type="molecule type" value="Genomic_DNA"/>
</dbReference>
<feature type="transmembrane region" description="Helical" evidence="1">
    <location>
        <begin position="35"/>
        <end position="58"/>
    </location>
</feature>
<gene>
    <name evidence="2" type="ORF">CRDW_05900</name>
    <name evidence="3" type="ORF">SAMN05421785_101293</name>
</gene>
<reference evidence="2 5" key="2">
    <citation type="journal article" date="2020" name="Microbes Environ.">
        <title>Synthetic bacterial community of duckweed: a simple and stable system to study plant-microbe interactions.</title>
        <authorList>
            <person name="Ishizawa H."/>
            <person name="Tada M."/>
            <person name="Kuroda M."/>
            <person name="Inoue D."/>
            <person name="Futamata H."/>
            <person name="Ike M."/>
        </authorList>
    </citation>
    <scope>NUCLEOTIDE SEQUENCE [LARGE SCALE GENOMIC DNA]</scope>
    <source>
        <strain evidence="2 5">DW100</strain>
    </source>
</reference>